<sequence length="70" mass="7712">SALGHLTPCPTVTRNAISSRAPPRPLPHPALGRSHVQQADDRQPCVESEELHGRPVLLPLPRTQPRQVRD</sequence>
<name>A0AAV5U8M8_9BILA</name>
<reference evidence="2" key="1">
    <citation type="submission" date="2023-10" db="EMBL/GenBank/DDBJ databases">
        <title>Genome assembly of Pristionchus species.</title>
        <authorList>
            <person name="Yoshida K."/>
            <person name="Sommer R.J."/>
        </authorList>
    </citation>
    <scope>NUCLEOTIDE SEQUENCE</scope>
    <source>
        <strain evidence="2">RS0144</strain>
    </source>
</reference>
<accession>A0AAV5U8M8</accession>
<evidence type="ECO:0000256" key="1">
    <source>
        <dbReference type="SAM" id="MobiDB-lite"/>
    </source>
</evidence>
<evidence type="ECO:0000313" key="2">
    <source>
        <dbReference type="EMBL" id="GMT02744.1"/>
    </source>
</evidence>
<protein>
    <submittedName>
        <fullName evidence="2">Uncharacterized protein</fullName>
    </submittedName>
</protein>
<organism evidence="2 5">
    <name type="scientific">Pristionchus entomophagus</name>
    <dbReference type="NCBI Taxonomy" id="358040"/>
    <lineage>
        <taxon>Eukaryota</taxon>
        <taxon>Metazoa</taxon>
        <taxon>Ecdysozoa</taxon>
        <taxon>Nematoda</taxon>
        <taxon>Chromadorea</taxon>
        <taxon>Rhabditida</taxon>
        <taxon>Rhabditina</taxon>
        <taxon>Diplogasteromorpha</taxon>
        <taxon>Diplogasteroidea</taxon>
        <taxon>Neodiplogasteridae</taxon>
        <taxon>Pristionchus</taxon>
    </lineage>
</organism>
<evidence type="ECO:0000313" key="5">
    <source>
        <dbReference type="Proteomes" id="UP001432027"/>
    </source>
</evidence>
<dbReference type="AlphaFoldDB" id="A0AAV5U8M8"/>
<dbReference type="EMBL" id="BTSX01000007">
    <property type="protein sequence ID" value="GMT08095.1"/>
    <property type="molecule type" value="Genomic_DNA"/>
</dbReference>
<comment type="caution">
    <text evidence="2">The sequence shown here is derived from an EMBL/GenBank/DDBJ whole genome shotgun (WGS) entry which is preliminary data.</text>
</comment>
<proteinExistence type="predicted"/>
<keyword evidence="5" id="KW-1185">Reference proteome</keyword>
<gene>
    <name evidence="2" type="ORF">PENTCL1PPCAC_24918</name>
    <name evidence="3" type="ORF">PENTCL1PPCAC_24921</name>
    <name evidence="4" type="ORF">PENTCL1PPCAC_30269</name>
</gene>
<feature type="non-terminal residue" evidence="2">
    <location>
        <position position="1"/>
    </location>
</feature>
<feature type="region of interest" description="Disordered" evidence="1">
    <location>
        <begin position="1"/>
        <end position="70"/>
    </location>
</feature>
<evidence type="ECO:0000313" key="4">
    <source>
        <dbReference type="EMBL" id="GMT08095.1"/>
    </source>
</evidence>
<evidence type="ECO:0000313" key="3">
    <source>
        <dbReference type="EMBL" id="GMT02747.1"/>
    </source>
</evidence>
<dbReference type="EMBL" id="BTSX01000006">
    <property type="protein sequence ID" value="GMT02747.1"/>
    <property type="molecule type" value="Genomic_DNA"/>
</dbReference>
<dbReference type="Proteomes" id="UP001432027">
    <property type="component" value="Unassembled WGS sequence"/>
</dbReference>
<dbReference type="EMBL" id="BTSX01000006">
    <property type="protein sequence ID" value="GMT02744.1"/>
    <property type="molecule type" value="Genomic_DNA"/>
</dbReference>
<feature type="compositionally biased region" description="Basic and acidic residues" evidence="1">
    <location>
        <begin position="38"/>
        <end position="53"/>
    </location>
</feature>